<protein>
    <submittedName>
        <fullName evidence="1">Uncharacterized protein</fullName>
    </submittedName>
</protein>
<dbReference type="Proteomes" id="UP000789941">
    <property type="component" value="Unassembled WGS sequence"/>
</dbReference>
<gene>
    <name evidence="1" type="ORF">LFW2832_00816</name>
</gene>
<dbReference type="AlphaFoldDB" id="A0A5E4LW31"/>
<organism evidence="1 2">
    <name type="scientific">Candidatus Bilamarchaeum dharawalense</name>
    <dbReference type="NCBI Taxonomy" id="2885759"/>
    <lineage>
        <taxon>Archaea</taxon>
        <taxon>Candidatus Micrarchaeota</taxon>
        <taxon>Candidatus Micrarchaeia</taxon>
        <taxon>Candidatus Anstonellales</taxon>
        <taxon>Candidatus Bilamarchaeaceae</taxon>
        <taxon>Candidatus Bilamarchaeum</taxon>
    </lineage>
</organism>
<dbReference type="EMBL" id="CABMJJ010000009">
    <property type="protein sequence ID" value="VVC04222.1"/>
    <property type="molecule type" value="Genomic_DNA"/>
</dbReference>
<comment type="caution">
    <text evidence="1">The sequence shown here is derived from an EMBL/GenBank/DDBJ whole genome shotgun (WGS) entry which is preliminary data.</text>
</comment>
<evidence type="ECO:0000313" key="2">
    <source>
        <dbReference type="Proteomes" id="UP000789941"/>
    </source>
</evidence>
<name>A0A5E4LW31_9ARCH</name>
<accession>A0A5E4LW31</accession>
<sequence length="289" mass="32043">MLKTYNTTNSHLKILWINKNSMNGRDNDAKGRKTVLMYDLTAGTRTPETGILSTGDRSRVTLAIAVPATLAEYLRGIPPINEKTPGMIATDLVRGIMAWSREAGLKGMDGKRVALRELQCSIVEQLDLDAATKTELKEGFAAALVISRALYDAKVSGHVSPDDAIKIFKYARNQIERHGEMLEDGMGRRVDLAELSRVFESEARRFTVNHRALELVVCQDGQHPEYQTKVPIMEPVTQGDLTMLLLNQANDINRNVRRHLLGHEYGKYNLITASVSEELARSRAGGAVA</sequence>
<evidence type="ECO:0000313" key="1">
    <source>
        <dbReference type="EMBL" id="VVC04222.1"/>
    </source>
</evidence>
<reference evidence="1 2" key="1">
    <citation type="submission" date="2019-08" db="EMBL/GenBank/DDBJ databases">
        <authorList>
            <person name="Vazquez-Campos X."/>
        </authorList>
    </citation>
    <scope>NUCLEOTIDE SEQUENCE [LARGE SCALE GENOMIC DNA]</scope>
    <source>
        <strain evidence="1">LFW-283_2</strain>
    </source>
</reference>
<proteinExistence type="predicted"/>